<keyword evidence="3" id="KW-1185">Reference proteome</keyword>
<evidence type="ECO:0000259" key="1">
    <source>
        <dbReference type="Pfam" id="PF00724"/>
    </source>
</evidence>
<reference evidence="3" key="1">
    <citation type="journal article" date="2019" name="Int. J. Syst. Evol. Microbiol.">
        <title>The Global Catalogue of Microorganisms (GCM) 10K type strain sequencing project: providing services to taxonomists for standard genome sequencing and annotation.</title>
        <authorList>
            <consortium name="The Broad Institute Genomics Platform"/>
            <consortium name="The Broad Institute Genome Sequencing Center for Infectious Disease"/>
            <person name="Wu L."/>
            <person name="Ma J."/>
        </authorList>
    </citation>
    <scope>NUCLEOTIDE SEQUENCE [LARGE SCALE GENOMIC DNA]</scope>
    <source>
        <strain evidence="3">CGMCC 4.7192</strain>
    </source>
</reference>
<evidence type="ECO:0000313" key="3">
    <source>
        <dbReference type="Proteomes" id="UP001597294"/>
    </source>
</evidence>
<sequence>MTRSLFQSLDLGSTTMPNRIAMSPMTRARTTQPGDVPNELMAEYYAQRASAGLIISEATQISQQGQGYSFTPGIFSPAHIEGWKLVTNAVHKKDGRIFLQLWHVGRMSHESFHPDGKPVAPSALSPDAQVWIVDPKTEKGNMVDCPLPRALEKSEIAHIVNDFRQAAANAIAAGFDGVEIHGANGYLIDQFLRRSSNHRTDEYGGSQENRIRFLVEVAEAVAAEIGAERTGIRLSPYITQRNMADDEIIDVILKSAKELNRIGLTYIHLSEADWDDAPTVPDQFRHDLRALYSGKIIVAGKYTKERGDQIIVEGLADIIAYGRPFIANPDLPHRFYNDLPLADFDGGTLFGGTDKGYSDYPSWKQAS</sequence>
<dbReference type="Pfam" id="PF00724">
    <property type="entry name" value="Oxidored_FMN"/>
    <property type="match status" value="1"/>
</dbReference>
<dbReference type="PANTHER" id="PTHR22893:SF135">
    <property type="entry name" value="NAD(P)H:FLAVIN OXIDOREDUCTASE SYE2"/>
    <property type="match status" value="1"/>
</dbReference>
<feature type="domain" description="NADH:flavin oxidoreductase/NADH oxidase N-terminal" evidence="1">
    <location>
        <begin position="4"/>
        <end position="340"/>
    </location>
</feature>
<gene>
    <name evidence="2" type="ORF">ACFSKO_12230</name>
</gene>
<dbReference type="Gene3D" id="3.20.20.70">
    <property type="entry name" value="Aldolase class I"/>
    <property type="match status" value="1"/>
</dbReference>
<evidence type="ECO:0000313" key="2">
    <source>
        <dbReference type="EMBL" id="MFD2206391.1"/>
    </source>
</evidence>
<dbReference type="InterPro" id="IPR013785">
    <property type="entry name" value="Aldolase_TIM"/>
</dbReference>
<organism evidence="2 3">
    <name type="scientific">Kiloniella antarctica</name>
    <dbReference type="NCBI Taxonomy" id="1550907"/>
    <lineage>
        <taxon>Bacteria</taxon>
        <taxon>Pseudomonadati</taxon>
        <taxon>Pseudomonadota</taxon>
        <taxon>Alphaproteobacteria</taxon>
        <taxon>Rhodospirillales</taxon>
        <taxon>Kiloniellaceae</taxon>
        <taxon>Kiloniella</taxon>
    </lineage>
</organism>
<dbReference type="CDD" id="cd02933">
    <property type="entry name" value="OYE_like_FMN"/>
    <property type="match status" value="1"/>
</dbReference>
<protein>
    <submittedName>
        <fullName evidence="2">Alkene reductase</fullName>
    </submittedName>
</protein>
<dbReference type="InterPro" id="IPR001155">
    <property type="entry name" value="OxRdtase_FMN_N"/>
</dbReference>
<name>A0ABW5BNF1_9PROT</name>
<dbReference type="PANTHER" id="PTHR22893">
    <property type="entry name" value="NADH OXIDOREDUCTASE-RELATED"/>
    <property type="match status" value="1"/>
</dbReference>
<comment type="caution">
    <text evidence="2">The sequence shown here is derived from an EMBL/GenBank/DDBJ whole genome shotgun (WGS) entry which is preliminary data.</text>
</comment>
<dbReference type="NCBIfam" id="NF007899">
    <property type="entry name" value="PRK10605.1"/>
    <property type="match status" value="1"/>
</dbReference>
<dbReference type="SUPFAM" id="SSF51395">
    <property type="entry name" value="FMN-linked oxidoreductases"/>
    <property type="match status" value="1"/>
</dbReference>
<proteinExistence type="predicted"/>
<dbReference type="RefSeq" id="WP_380251923.1">
    <property type="nucleotide sequence ID" value="NZ_JBHUII010000004.1"/>
</dbReference>
<dbReference type="EMBL" id="JBHUII010000004">
    <property type="protein sequence ID" value="MFD2206391.1"/>
    <property type="molecule type" value="Genomic_DNA"/>
</dbReference>
<dbReference type="InterPro" id="IPR045247">
    <property type="entry name" value="Oye-like"/>
</dbReference>
<dbReference type="Proteomes" id="UP001597294">
    <property type="component" value="Unassembled WGS sequence"/>
</dbReference>
<accession>A0ABW5BNF1</accession>